<dbReference type="InterPro" id="IPR036188">
    <property type="entry name" value="FAD/NAD-bd_sf"/>
</dbReference>
<gene>
    <name evidence="2" type="ORF">CLV37_102407</name>
</gene>
<dbReference type="InterPro" id="IPR002937">
    <property type="entry name" value="Amino_oxidase"/>
</dbReference>
<dbReference type="GO" id="GO:0016491">
    <property type="term" value="F:oxidoreductase activity"/>
    <property type="evidence" value="ECO:0007669"/>
    <property type="project" value="InterPro"/>
</dbReference>
<sequence>MTVSSTLETPHPPAALRSSAEVVVVGAGLAGLVCARHLAAAGIDVLVVEAADAVGGRVRSETIGSFRVDRGFQLLNPAYPEVAKVLDLDALDLQPFDAGVAVHRGGRVSAVRDPRRHPAAVLEALRFPLGTAKEKAAVARWLLRVTSAADLKGEDSGWSDGLDAAEVHGELRWSVLEPFLAGVVGEVDGTTSRRFVDLLVRTFLRGTPGVPARGMQAVPDQLAAGLPAGSVVTGVEVRHIGHAPRSLVVETAEGGVNCEAIVVATDAHAAGHLVPGLQVPESNAISTFWFGAATSPAPAAREKLLHLDGDRTGPVVNSAVVSAVAPGYVLAGSDHRALVSAQVLGADVSEATETRVREQLGRVYGVNAAAWTRVAAHAIPHALPVVAPPFEGPKPVDAGENVFVAGDHRENASLQGALVSGRRAADAVLVKAFGRNGFHSAR</sequence>
<evidence type="ECO:0000313" key="3">
    <source>
        <dbReference type="Proteomes" id="UP000238083"/>
    </source>
</evidence>
<feature type="domain" description="Amine oxidase" evidence="1">
    <location>
        <begin position="29"/>
        <end position="429"/>
    </location>
</feature>
<dbReference type="AlphaFoldDB" id="A0A2T0R8L8"/>
<dbReference type="EMBL" id="PVZF01000002">
    <property type="protein sequence ID" value="PRY17444.1"/>
    <property type="molecule type" value="Genomic_DNA"/>
</dbReference>
<proteinExistence type="predicted"/>
<name>A0A2T0R8L8_9ACTN</name>
<accession>A0A2T0R8L8</accession>
<keyword evidence="3" id="KW-1185">Reference proteome</keyword>
<evidence type="ECO:0000259" key="1">
    <source>
        <dbReference type="Pfam" id="PF01593"/>
    </source>
</evidence>
<reference evidence="2 3" key="1">
    <citation type="submission" date="2018-03" db="EMBL/GenBank/DDBJ databases">
        <title>Genomic Encyclopedia of Archaeal and Bacterial Type Strains, Phase II (KMG-II): from individual species to whole genera.</title>
        <authorList>
            <person name="Goeker M."/>
        </authorList>
    </citation>
    <scope>NUCLEOTIDE SEQUENCE [LARGE SCALE GENOMIC DNA]</scope>
    <source>
        <strain evidence="2 3">DSM 19711</strain>
    </source>
</reference>
<organism evidence="2 3">
    <name type="scientific">Kineococcus rhizosphaerae</name>
    <dbReference type="NCBI Taxonomy" id="559628"/>
    <lineage>
        <taxon>Bacteria</taxon>
        <taxon>Bacillati</taxon>
        <taxon>Actinomycetota</taxon>
        <taxon>Actinomycetes</taxon>
        <taxon>Kineosporiales</taxon>
        <taxon>Kineosporiaceae</taxon>
        <taxon>Kineococcus</taxon>
    </lineage>
</organism>
<dbReference type="SUPFAM" id="SSF51905">
    <property type="entry name" value="FAD/NAD(P)-binding domain"/>
    <property type="match status" value="1"/>
</dbReference>
<dbReference type="Pfam" id="PF01593">
    <property type="entry name" value="Amino_oxidase"/>
    <property type="match status" value="1"/>
</dbReference>
<dbReference type="PANTHER" id="PTHR42841">
    <property type="entry name" value="AMINE OXIDASE"/>
    <property type="match status" value="1"/>
</dbReference>
<dbReference type="Proteomes" id="UP000238083">
    <property type="component" value="Unassembled WGS sequence"/>
</dbReference>
<dbReference type="Gene3D" id="3.50.50.60">
    <property type="entry name" value="FAD/NAD(P)-binding domain"/>
    <property type="match status" value="1"/>
</dbReference>
<protein>
    <submittedName>
        <fullName evidence="2">Flavin-dependent amine oxidoreductase</fullName>
    </submittedName>
</protein>
<evidence type="ECO:0000313" key="2">
    <source>
        <dbReference type="EMBL" id="PRY17444.1"/>
    </source>
</evidence>
<comment type="caution">
    <text evidence="2">The sequence shown here is derived from an EMBL/GenBank/DDBJ whole genome shotgun (WGS) entry which is preliminary data.</text>
</comment>
<dbReference type="RefSeq" id="WP_170127079.1">
    <property type="nucleotide sequence ID" value="NZ_PVZF01000002.1"/>
</dbReference>